<evidence type="ECO:0000313" key="2">
    <source>
        <dbReference type="EMBL" id="CAG9277931.1"/>
    </source>
</evidence>
<feature type="compositionally biased region" description="Basic and acidic residues" evidence="1">
    <location>
        <begin position="51"/>
        <end position="61"/>
    </location>
</feature>
<dbReference type="EMBL" id="OU594942">
    <property type="protein sequence ID" value="CAG9277931.1"/>
    <property type="molecule type" value="Genomic_DNA"/>
</dbReference>
<dbReference type="Proteomes" id="UP000836788">
    <property type="component" value="Chromosome 1"/>
</dbReference>
<organism evidence="2">
    <name type="scientific">Phaeodactylum tricornutum</name>
    <name type="common">Diatom</name>
    <dbReference type="NCBI Taxonomy" id="2850"/>
    <lineage>
        <taxon>Eukaryota</taxon>
        <taxon>Sar</taxon>
        <taxon>Stramenopiles</taxon>
        <taxon>Ochrophyta</taxon>
        <taxon>Bacillariophyta</taxon>
        <taxon>Bacillariophyceae</taxon>
        <taxon>Bacillariophycidae</taxon>
        <taxon>Naviculales</taxon>
        <taxon>Phaeodactylaceae</taxon>
        <taxon>Phaeodactylum</taxon>
    </lineage>
</organism>
<sequence>MIDTLSDRFWHAASKFASFTSSISSVLVSPWHMPSGNNAKSSSTSSSQRRSSKEFMKSRGYHDSFSRADEMYGNDPDHPNEGILLVDEKLDGVTLFDNDHDDVSLPEDASLD</sequence>
<name>A0A8J9SW14_PHATR</name>
<gene>
    <name evidence="2" type="ORF">PTTT1_LOCUS5327</name>
</gene>
<accession>A0A8J9SW14</accession>
<reference evidence="2" key="1">
    <citation type="submission" date="2022-02" db="EMBL/GenBank/DDBJ databases">
        <authorList>
            <person name="Giguere J D."/>
        </authorList>
    </citation>
    <scope>NUCLEOTIDE SEQUENCE</scope>
    <source>
        <strain evidence="2">CCAP 1055/1</strain>
    </source>
</reference>
<protein>
    <submittedName>
        <fullName evidence="2">Uncharacterized protein</fullName>
    </submittedName>
</protein>
<feature type="region of interest" description="Disordered" evidence="1">
    <location>
        <begin position="34"/>
        <end position="61"/>
    </location>
</feature>
<proteinExistence type="predicted"/>
<dbReference type="AlphaFoldDB" id="A0A8J9SW14"/>
<evidence type="ECO:0000256" key="1">
    <source>
        <dbReference type="SAM" id="MobiDB-lite"/>
    </source>
</evidence>